<dbReference type="AlphaFoldDB" id="A0A9D2BIY9"/>
<evidence type="ECO:0000256" key="1">
    <source>
        <dbReference type="SAM" id="MobiDB-lite"/>
    </source>
</evidence>
<reference evidence="3" key="2">
    <citation type="submission" date="2021-04" db="EMBL/GenBank/DDBJ databases">
        <authorList>
            <person name="Gilroy R."/>
        </authorList>
    </citation>
    <scope>NUCLEOTIDE SEQUENCE</scope>
    <source>
        <strain evidence="3">CHK183-1962</strain>
    </source>
</reference>
<name>A0A9D2BIY9_9FIRM</name>
<proteinExistence type="predicted"/>
<dbReference type="InterPro" id="IPR052557">
    <property type="entry name" value="CAP/Cytokinesis_protein"/>
</dbReference>
<evidence type="ECO:0000259" key="2">
    <source>
        <dbReference type="Pfam" id="PF01841"/>
    </source>
</evidence>
<feature type="region of interest" description="Disordered" evidence="1">
    <location>
        <begin position="1"/>
        <end position="27"/>
    </location>
</feature>
<dbReference type="GO" id="GO:0005737">
    <property type="term" value="C:cytoplasm"/>
    <property type="evidence" value="ECO:0007669"/>
    <property type="project" value="TreeGrafter"/>
</dbReference>
<organism evidence="3 4">
    <name type="scientific">Candidatus Fusicatenibacter merdavium</name>
    <dbReference type="NCBI Taxonomy" id="2838600"/>
    <lineage>
        <taxon>Bacteria</taxon>
        <taxon>Bacillati</taxon>
        <taxon>Bacillota</taxon>
        <taxon>Clostridia</taxon>
        <taxon>Lachnospirales</taxon>
        <taxon>Lachnospiraceae</taxon>
        <taxon>Fusicatenibacter</taxon>
    </lineage>
</organism>
<comment type="caution">
    <text evidence="3">The sequence shown here is derived from an EMBL/GenBank/DDBJ whole genome shotgun (WGS) entry which is preliminary data.</text>
</comment>
<dbReference type="PANTHER" id="PTHR46333">
    <property type="entry name" value="CYTOKINESIS PROTEIN 3"/>
    <property type="match status" value="1"/>
</dbReference>
<feature type="compositionally biased region" description="Polar residues" evidence="1">
    <location>
        <begin position="93"/>
        <end position="103"/>
    </location>
</feature>
<feature type="region of interest" description="Disordered" evidence="1">
    <location>
        <begin position="80"/>
        <end position="103"/>
    </location>
</feature>
<dbReference type="PANTHER" id="PTHR46333:SF2">
    <property type="entry name" value="CYTOKINESIS PROTEIN 3"/>
    <property type="match status" value="1"/>
</dbReference>
<dbReference type="InterPro" id="IPR002931">
    <property type="entry name" value="Transglutaminase-like"/>
</dbReference>
<dbReference type="Gene3D" id="3.10.620.30">
    <property type="match status" value="1"/>
</dbReference>
<sequence>MQNRKSIGQRESSGRTGEERKIRRTRYARRGKRAEIRGIVKSKIRKTALLLIVCASSALLWACSGSAELPEEIQQQLGLEDAGQQAADPVTQIPENSGDSAGYQQESLGQEELDQRYYYSLLDEESRQIYRELVQGIREGREVIVTHGSDPETVNNICTWVFMDYPEFFWCSGTVETTSYTGVSSYCEVRPEYTCTSGERETRRQQIEDAANQCLSGLPADGSTYEKIRYLYTWLVEQTEYAADSTDNQNIYSVFVNHRSVCAGYSRAFQYLADQAGIFTIYVTGTVNQGQSHAWNIVNCDGAYYNVDVTFGDPIFIQSEEMETGTGAGQNRTYYDYLCVSDGEFYRNHTPDASLSLPACTSDALGYYRMIGRYFEQVSESEMLALMQQDIERMDSWSDFKYSSEETYRQAIALLPQVMDQAATYLCSYYNLAQTTYQYSQDPETLRISVYWSYPFR</sequence>
<gene>
    <name evidence="3" type="ORF">H9734_09535</name>
</gene>
<reference evidence="3" key="1">
    <citation type="journal article" date="2021" name="PeerJ">
        <title>Extensive microbial diversity within the chicken gut microbiome revealed by metagenomics and culture.</title>
        <authorList>
            <person name="Gilroy R."/>
            <person name="Ravi A."/>
            <person name="Getino M."/>
            <person name="Pursley I."/>
            <person name="Horton D.L."/>
            <person name="Alikhan N.F."/>
            <person name="Baker D."/>
            <person name="Gharbi K."/>
            <person name="Hall N."/>
            <person name="Watson M."/>
            <person name="Adriaenssens E.M."/>
            <person name="Foster-Nyarko E."/>
            <person name="Jarju S."/>
            <person name="Secka A."/>
            <person name="Antonio M."/>
            <person name="Oren A."/>
            <person name="Chaudhuri R.R."/>
            <person name="La Ragione R."/>
            <person name="Hildebrand F."/>
            <person name="Pallen M.J."/>
        </authorList>
    </citation>
    <scope>NUCLEOTIDE SEQUENCE</scope>
    <source>
        <strain evidence="3">CHK183-1962</strain>
    </source>
</reference>
<evidence type="ECO:0000313" key="3">
    <source>
        <dbReference type="EMBL" id="HIX77818.1"/>
    </source>
</evidence>
<protein>
    <recommendedName>
        <fullName evidence="2">Transglutaminase-like domain-containing protein</fullName>
    </recommendedName>
</protein>
<evidence type="ECO:0000313" key="4">
    <source>
        <dbReference type="Proteomes" id="UP000886890"/>
    </source>
</evidence>
<dbReference type="InterPro" id="IPR038765">
    <property type="entry name" value="Papain-like_cys_pep_sf"/>
</dbReference>
<dbReference type="Proteomes" id="UP000886890">
    <property type="component" value="Unassembled WGS sequence"/>
</dbReference>
<dbReference type="SUPFAM" id="SSF54001">
    <property type="entry name" value="Cysteine proteinases"/>
    <property type="match status" value="1"/>
</dbReference>
<accession>A0A9D2BIY9</accession>
<feature type="domain" description="Transglutaminase-like" evidence="2">
    <location>
        <begin position="223"/>
        <end position="308"/>
    </location>
</feature>
<dbReference type="Pfam" id="PF01841">
    <property type="entry name" value="Transglut_core"/>
    <property type="match status" value="1"/>
</dbReference>
<feature type="compositionally biased region" description="Basic and acidic residues" evidence="1">
    <location>
        <begin position="12"/>
        <end position="21"/>
    </location>
</feature>
<dbReference type="EMBL" id="DXEK01000158">
    <property type="protein sequence ID" value="HIX77818.1"/>
    <property type="molecule type" value="Genomic_DNA"/>
</dbReference>
<feature type="compositionally biased region" description="Polar residues" evidence="1">
    <location>
        <begin position="1"/>
        <end position="11"/>
    </location>
</feature>